<feature type="compositionally biased region" description="Low complexity" evidence="1">
    <location>
        <begin position="227"/>
        <end position="241"/>
    </location>
</feature>
<reference evidence="3 4" key="2">
    <citation type="journal article" date="2019" name="G3 (Bethesda)">
        <title>Hybrid Assembly of the Genome of the Entomopathogenic Nematode Steinernema carpocapsae Identifies the X-Chromosome.</title>
        <authorList>
            <person name="Serra L."/>
            <person name="Macchietto M."/>
            <person name="Macias-Munoz A."/>
            <person name="McGill C.J."/>
            <person name="Rodriguez I.M."/>
            <person name="Rodriguez B."/>
            <person name="Murad R."/>
            <person name="Mortazavi A."/>
        </authorList>
    </citation>
    <scope>NUCLEOTIDE SEQUENCE [LARGE SCALE GENOMIC DNA]</scope>
    <source>
        <strain evidence="3 4">ALL</strain>
    </source>
</reference>
<feature type="signal peptide" evidence="2">
    <location>
        <begin position="1"/>
        <end position="19"/>
    </location>
</feature>
<comment type="caution">
    <text evidence="3">The sequence shown here is derived from an EMBL/GenBank/DDBJ whole genome shotgun (WGS) entry which is preliminary data.</text>
</comment>
<organism evidence="3 4">
    <name type="scientific">Steinernema carpocapsae</name>
    <name type="common">Entomopathogenic nematode</name>
    <dbReference type="NCBI Taxonomy" id="34508"/>
    <lineage>
        <taxon>Eukaryota</taxon>
        <taxon>Metazoa</taxon>
        <taxon>Ecdysozoa</taxon>
        <taxon>Nematoda</taxon>
        <taxon>Chromadorea</taxon>
        <taxon>Rhabditida</taxon>
        <taxon>Tylenchina</taxon>
        <taxon>Panagrolaimomorpha</taxon>
        <taxon>Strongyloidoidea</taxon>
        <taxon>Steinernematidae</taxon>
        <taxon>Steinernema</taxon>
    </lineage>
</organism>
<keyword evidence="2" id="KW-0732">Signal</keyword>
<name>A0A4U5MD48_STECR</name>
<feature type="compositionally biased region" description="Basic and acidic residues" evidence="1">
    <location>
        <begin position="122"/>
        <end position="131"/>
    </location>
</feature>
<dbReference type="EMBL" id="AZBU02000008">
    <property type="protein sequence ID" value="TKR67067.1"/>
    <property type="molecule type" value="Genomic_DNA"/>
</dbReference>
<keyword evidence="4" id="KW-1185">Reference proteome</keyword>
<feature type="compositionally biased region" description="Low complexity" evidence="1">
    <location>
        <begin position="180"/>
        <end position="207"/>
    </location>
</feature>
<evidence type="ECO:0000256" key="2">
    <source>
        <dbReference type="SAM" id="SignalP"/>
    </source>
</evidence>
<reference evidence="3 4" key="1">
    <citation type="journal article" date="2015" name="Genome Biol.">
        <title>Comparative genomics of Steinernema reveals deeply conserved gene regulatory networks.</title>
        <authorList>
            <person name="Dillman A.R."/>
            <person name="Macchietto M."/>
            <person name="Porter C.F."/>
            <person name="Rogers A."/>
            <person name="Williams B."/>
            <person name="Antoshechkin I."/>
            <person name="Lee M.M."/>
            <person name="Goodwin Z."/>
            <person name="Lu X."/>
            <person name="Lewis E.E."/>
            <person name="Goodrich-Blair H."/>
            <person name="Stock S.P."/>
            <person name="Adams B.J."/>
            <person name="Sternberg P.W."/>
            <person name="Mortazavi A."/>
        </authorList>
    </citation>
    <scope>NUCLEOTIDE SEQUENCE [LARGE SCALE GENOMIC DNA]</scope>
    <source>
        <strain evidence="3 4">ALL</strain>
    </source>
</reference>
<dbReference type="AlphaFoldDB" id="A0A4U5MD48"/>
<sequence>MKLVLVLSVFLVFSAIALAEEGGGAAVEANARDVVNSQNEQKDTKPEAGVDAPVKTKGNGETPTDVNSEGVAENTGPKTPGPNGETPTESKQQNKTPVNPNGNSQNEQEDIKPEGGGNALAETKKDGEKPTNENSESGAEGTGSKTPTEVPIDANEGKTPTGPPADANGGKSTTEVPVDANGTAAKTAAPVADTATPPTTASTENPTIASSAPVADPSTNASTEKVTIPAAQAAKTTTPAAFVTDPKAPSTTASPELPTTTASSTPATVRPSTHREAISTEEWVTMDNFTSTFLPPITDADTIPAPPGYIKKPGNVYYAKPCVKPKLIYRPPRPTCNSWGVCYGPSVWDLGTWVRWVPYPCRKYSPLHYDPHAKRFRYTANGRHMWWNEKTDTLELKY</sequence>
<feature type="region of interest" description="Disordered" evidence="1">
    <location>
        <begin position="35"/>
        <end position="279"/>
    </location>
</feature>
<dbReference type="Proteomes" id="UP000298663">
    <property type="component" value="Unassembled WGS sequence"/>
</dbReference>
<evidence type="ECO:0000313" key="3">
    <source>
        <dbReference type="EMBL" id="TKR67067.1"/>
    </source>
</evidence>
<protein>
    <submittedName>
        <fullName evidence="3">Uncharacterized protein</fullName>
    </submittedName>
</protein>
<proteinExistence type="predicted"/>
<feature type="compositionally biased region" description="Low complexity" evidence="1">
    <location>
        <begin position="248"/>
        <end position="271"/>
    </location>
</feature>
<evidence type="ECO:0000256" key="1">
    <source>
        <dbReference type="SAM" id="MobiDB-lite"/>
    </source>
</evidence>
<evidence type="ECO:0000313" key="4">
    <source>
        <dbReference type="Proteomes" id="UP000298663"/>
    </source>
</evidence>
<feature type="chain" id="PRO_5020343306" evidence="2">
    <location>
        <begin position="20"/>
        <end position="398"/>
    </location>
</feature>
<gene>
    <name evidence="3" type="ORF">L596_023274</name>
</gene>
<feature type="compositionally biased region" description="Polar residues" evidence="1">
    <location>
        <begin position="132"/>
        <end position="147"/>
    </location>
</feature>
<accession>A0A4U5MD48</accession>
<feature type="compositionally biased region" description="Polar residues" evidence="1">
    <location>
        <begin position="85"/>
        <end position="106"/>
    </location>
</feature>